<organism evidence="5 6">
    <name type="scientific">Fimbriimonas ginsengisoli Gsoil 348</name>
    <dbReference type="NCBI Taxonomy" id="661478"/>
    <lineage>
        <taxon>Bacteria</taxon>
        <taxon>Bacillati</taxon>
        <taxon>Armatimonadota</taxon>
        <taxon>Fimbriimonadia</taxon>
        <taxon>Fimbriimonadales</taxon>
        <taxon>Fimbriimonadaceae</taxon>
        <taxon>Fimbriimonas</taxon>
    </lineage>
</organism>
<dbReference type="PANTHER" id="PTHR34698">
    <property type="entry name" value="5-OXOPROLINASE SUBUNIT B"/>
    <property type="match status" value="1"/>
</dbReference>
<dbReference type="Pfam" id="PF02682">
    <property type="entry name" value="CT_C_D"/>
    <property type="match status" value="1"/>
</dbReference>
<dbReference type="SUPFAM" id="SSF160467">
    <property type="entry name" value="PH0987 N-terminal domain-like"/>
    <property type="match status" value="1"/>
</dbReference>
<dbReference type="PANTHER" id="PTHR34698:SF2">
    <property type="entry name" value="5-OXOPROLINASE SUBUNIT B"/>
    <property type="match status" value="1"/>
</dbReference>
<evidence type="ECO:0000259" key="4">
    <source>
        <dbReference type="SMART" id="SM00796"/>
    </source>
</evidence>
<dbReference type="RefSeq" id="WP_025225975.1">
    <property type="nucleotide sequence ID" value="NZ_CP007139.1"/>
</dbReference>
<dbReference type="STRING" id="661478.OP10G_2085"/>
<sequence length="210" mass="23019">MKIEPLGDAAYLVRELEGPAYEIAAALNSRGLPGLTEAVASYDTLGLYVDPDQFDPSSFSTSLGIVAPRAGRSHEIPVCYELGVDLDEAAARLAIAPDELVKRHAEPSYRCYAVGFCPGFPYLGYLDDAIAGLPRRPSPRVRVEPGSVAITGRQTGIYPLPRPGGWWLIGRTPLKIVDPDTRYFPIEAGDEVRFVPISRDEFDEREGERL</sequence>
<keyword evidence="1" id="KW-0547">Nucleotide-binding</keyword>
<evidence type="ECO:0000313" key="5">
    <source>
        <dbReference type="EMBL" id="AIE85453.1"/>
    </source>
</evidence>
<evidence type="ECO:0000313" key="6">
    <source>
        <dbReference type="Proteomes" id="UP000027982"/>
    </source>
</evidence>
<reference evidence="5 6" key="1">
    <citation type="journal article" date="2014" name="PLoS ONE">
        <title>The first complete genome sequence of the class fimbriimonadia in the phylum armatimonadetes.</title>
        <authorList>
            <person name="Hu Z.Y."/>
            <person name="Wang Y.Z."/>
            <person name="Im W.T."/>
            <person name="Wang S.Y."/>
            <person name="Zhao G.P."/>
            <person name="Zheng H.J."/>
            <person name="Quan Z.X."/>
        </authorList>
    </citation>
    <scope>NUCLEOTIDE SEQUENCE [LARGE SCALE GENOMIC DNA]</scope>
    <source>
        <strain evidence="5">Gsoil 348</strain>
    </source>
</reference>
<dbReference type="Gene3D" id="2.40.100.10">
    <property type="entry name" value="Cyclophilin-like"/>
    <property type="match status" value="1"/>
</dbReference>
<dbReference type="OrthoDB" id="9778567at2"/>
<gene>
    <name evidence="5" type="ORF">OP10G_2085</name>
</gene>
<dbReference type="InterPro" id="IPR003833">
    <property type="entry name" value="CT_C_D"/>
</dbReference>
<feature type="domain" description="Carboxyltransferase" evidence="4">
    <location>
        <begin position="1"/>
        <end position="186"/>
    </location>
</feature>
<evidence type="ECO:0000256" key="3">
    <source>
        <dbReference type="ARBA" id="ARBA00022840"/>
    </source>
</evidence>
<dbReference type="SUPFAM" id="SSF50891">
    <property type="entry name" value="Cyclophilin-like"/>
    <property type="match status" value="1"/>
</dbReference>
<dbReference type="EMBL" id="CP007139">
    <property type="protein sequence ID" value="AIE85453.1"/>
    <property type="molecule type" value="Genomic_DNA"/>
</dbReference>
<dbReference type="Gene3D" id="3.30.1360.40">
    <property type="match status" value="1"/>
</dbReference>
<dbReference type="SMART" id="SM00796">
    <property type="entry name" value="AHS1"/>
    <property type="match status" value="1"/>
</dbReference>
<dbReference type="GO" id="GO:0016787">
    <property type="term" value="F:hydrolase activity"/>
    <property type="evidence" value="ECO:0007669"/>
    <property type="project" value="UniProtKB-KW"/>
</dbReference>
<protein>
    <submittedName>
        <fullName evidence="5">Allophanate hydrolase subunit 1</fullName>
    </submittedName>
</protein>
<dbReference type="InterPro" id="IPR029000">
    <property type="entry name" value="Cyclophilin-like_dom_sf"/>
</dbReference>
<proteinExistence type="predicted"/>
<dbReference type="InterPro" id="IPR010016">
    <property type="entry name" value="PxpB"/>
</dbReference>
<keyword evidence="3" id="KW-0067">ATP-binding</keyword>
<dbReference type="Proteomes" id="UP000027982">
    <property type="component" value="Chromosome"/>
</dbReference>
<dbReference type="HOGENOM" id="CLU_020207_1_0_0"/>
<accession>A0A068NPG9</accession>
<evidence type="ECO:0000256" key="2">
    <source>
        <dbReference type="ARBA" id="ARBA00022801"/>
    </source>
</evidence>
<dbReference type="AlphaFoldDB" id="A0A068NPG9"/>
<dbReference type="GO" id="GO:0005524">
    <property type="term" value="F:ATP binding"/>
    <property type="evidence" value="ECO:0007669"/>
    <property type="project" value="UniProtKB-KW"/>
</dbReference>
<evidence type="ECO:0000256" key="1">
    <source>
        <dbReference type="ARBA" id="ARBA00022741"/>
    </source>
</evidence>
<keyword evidence="2 5" id="KW-0378">Hydrolase</keyword>
<name>A0A068NPG9_FIMGI</name>
<keyword evidence="6" id="KW-1185">Reference proteome</keyword>
<dbReference type="KEGG" id="fgi:OP10G_2085"/>
<dbReference type="eggNOG" id="COG2049">
    <property type="taxonomic scope" value="Bacteria"/>
</dbReference>